<feature type="transmembrane region" description="Helical" evidence="1">
    <location>
        <begin position="68"/>
        <end position="88"/>
    </location>
</feature>
<dbReference type="EMBL" id="PSNW01000006">
    <property type="protein sequence ID" value="PPE73482.1"/>
    <property type="molecule type" value="Genomic_DNA"/>
</dbReference>
<evidence type="ECO:0000313" key="3">
    <source>
        <dbReference type="Proteomes" id="UP000238220"/>
    </source>
</evidence>
<name>A0A2S5TEX0_9GAMM</name>
<comment type="caution">
    <text evidence="2">The sequence shown here is derived from an EMBL/GenBank/DDBJ whole genome shotgun (WGS) entry which is preliminary data.</text>
</comment>
<evidence type="ECO:0008006" key="4">
    <source>
        <dbReference type="Google" id="ProtNLM"/>
    </source>
</evidence>
<feature type="transmembrane region" description="Helical" evidence="1">
    <location>
        <begin position="100"/>
        <end position="119"/>
    </location>
</feature>
<keyword evidence="1" id="KW-0472">Membrane</keyword>
<dbReference type="OrthoDB" id="287782at2"/>
<reference evidence="2 3" key="1">
    <citation type="submission" date="2018-02" db="EMBL/GenBank/DDBJ databases">
        <title>Genome sequencing of Solimonas sp. HR-BB.</title>
        <authorList>
            <person name="Lee Y."/>
            <person name="Jeon C.O."/>
        </authorList>
    </citation>
    <scope>NUCLEOTIDE SEQUENCE [LARGE SCALE GENOMIC DNA]</scope>
    <source>
        <strain evidence="2 3">HR-BB</strain>
    </source>
</reference>
<organism evidence="2 3">
    <name type="scientific">Solimonas fluminis</name>
    <dbReference type="NCBI Taxonomy" id="2086571"/>
    <lineage>
        <taxon>Bacteria</taxon>
        <taxon>Pseudomonadati</taxon>
        <taxon>Pseudomonadota</taxon>
        <taxon>Gammaproteobacteria</taxon>
        <taxon>Nevskiales</taxon>
        <taxon>Nevskiaceae</taxon>
        <taxon>Solimonas</taxon>
    </lineage>
</organism>
<accession>A0A2S5TEX0</accession>
<dbReference type="AlphaFoldDB" id="A0A2S5TEX0"/>
<dbReference type="Proteomes" id="UP000238220">
    <property type="component" value="Unassembled WGS sequence"/>
</dbReference>
<dbReference type="RefSeq" id="WP_104230544.1">
    <property type="nucleotide sequence ID" value="NZ_PSNW01000006.1"/>
</dbReference>
<gene>
    <name evidence="2" type="ORF">C3942_11775</name>
</gene>
<sequence>MRNPILAVLGLGLLANGLFMLLAPASWYPAVPGVSATGPYNPHFIRDIGAAYSVSGAGLLALLRWPQAWPAAIAGSAFQLLHALIHVFDALQGRVAAGHLLNDALLVVVPALAALALSWPRKAAPAARYA</sequence>
<keyword evidence="1" id="KW-0812">Transmembrane</keyword>
<evidence type="ECO:0000313" key="2">
    <source>
        <dbReference type="EMBL" id="PPE73482.1"/>
    </source>
</evidence>
<proteinExistence type="predicted"/>
<keyword evidence="3" id="KW-1185">Reference proteome</keyword>
<protein>
    <recommendedName>
        <fullName evidence="4">DUF4345 domain-containing protein</fullName>
    </recommendedName>
</protein>
<evidence type="ECO:0000256" key="1">
    <source>
        <dbReference type="SAM" id="Phobius"/>
    </source>
</evidence>
<keyword evidence="1" id="KW-1133">Transmembrane helix</keyword>